<organism evidence="2 3">
    <name type="scientific">Coturnix japonica</name>
    <name type="common">Japanese quail</name>
    <name type="synonym">Coturnix coturnix japonica</name>
    <dbReference type="NCBI Taxonomy" id="93934"/>
    <lineage>
        <taxon>Eukaryota</taxon>
        <taxon>Metazoa</taxon>
        <taxon>Chordata</taxon>
        <taxon>Craniata</taxon>
        <taxon>Vertebrata</taxon>
        <taxon>Euteleostomi</taxon>
        <taxon>Archelosauria</taxon>
        <taxon>Archosauria</taxon>
        <taxon>Dinosauria</taxon>
        <taxon>Saurischia</taxon>
        <taxon>Theropoda</taxon>
        <taxon>Coelurosauria</taxon>
        <taxon>Aves</taxon>
        <taxon>Neognathae</taxon>
        <taxon>Galloanserae</taxon>
        <taxon>Galliformes</taxon>
        <taxon>Phasianidae</taxon>
        <taxon>Perdicinae</taxon>
        <taxon>Coturnix</taxon>
    </lineage>
</organism>
<dbReference type="Proteomes" id="UP000694412">
    <property type="component" value="Unassembled WGS sequence"/>
</dbReference>
<evidence type="ECO:0008006" key="4">
    <source>
        <dbReference type="Google" id="ProtNLM"/>
    </source>
</evidence>
<dbReference type="Ensembl" id="ENSCJPT00005003310.1">
    <property type="protein sequence ID" value="ENSCJPP00005001899.1"/>
    <property type="gene ID" value="ENSCJPG00005001983.1"/>
</dbReference>
<dbReference type="GeneTree" id="ENSGT01030000236656"/>
<keyword evidence="3" id="KW-1185">Reference proteome</keyword>
<proteinExistence type="predicted"/>
<accession>A0A8C2SQU4</accession>
<sequence>MGREVLNAPYPIPGCCIYEKPRAFGESSTESEDEDDDDDEAEGCGHVHCVRGHRRGRGRHRGGGTQQGGGAQQTPNSPMEQ</sequence>
<feature type="compositionally biased region" description="Polar residues" evidence="1">
    <location>
        <begin position="72"/>
        <end position="81"/>
    </location>
</feature>
<feature type="region of interest" description="Disordered" evidence="1">
    <location>
        <begin position="17"/>
        <end position="81"/>
    </location>
</feature>
<dbReference type="AlphaFoldDB" id="A0A8C2SQU4"/>
<name>A0A8C2SQU4_COTJA</name>
<evidence type="ECO:0000256" key="1">
    <source>
        <dbReference type="SAM" id="MobiDB-lite"/>
    </source>
</evidence>
<protein>
    <recommendedName>
        <fullName evidence="4">Protein phosphatase 1 regulatory subunit 11</fullName>
    </recommendedName>
</protein>
<feature type="compositionally biased region" description="Basic residues" evidence="1">
    <location>
        <begin position="48"/>
        <end position="62"/>
    </location>
</feature>
<reference evidence="2" key="1">
    <citation type="submission" date="2025-08" db="UniProtKB">
        <authorList>
            <consortium name="Ensembl"/>
        </authorList>
    </citation>
    <scope>IDENTIFICATION</scope>
</reference>
<evidence type="ECO:0000313" key="3">
    <source>
        <dbReference type="Proteomes" id="UP000694412"/>
    </source>
</evidence>
<evidence type="ECO:0000313" key="2">
    <source>
        <dbReference type="Ensembl" id="ENSCJPP00005001899.1"/>
    </source>
</evidence>
<reference evidence="2" key="2">
    <citation type="submission" date="2025-09" db="UniProtKB">
        <authorList>
            <consortium name="Ensembl"/>
        </authorList>
    </citation>
    <scope>IDENTIFICATION</scope>
</reference>
<feature type="compositionally biased region" description="Acidic residues" evidence="1">
    <location>
        <begin position="29"/>
        <end position="42"/>
    </location>
</feature>